<proteinExistence type="predicted"/>
<organism evidence="1 2">
    <name type="scientific">Phytophthora nicotianae P1976</name>
    <dbReference type="NCBI Taxonomy" id="1317066"/>
    <lineage>
        <taxon>Eukaryota</taxon>
        <taxon>Sar</taxon>
        <taxon>Stramenopiles</taxon>
        <taxon>Oomycota</taxon>
        <taxon>Peronosporomycetes</taxon>
        <taxon>Peronosporales</taxon>
        <taxon>Peronosporaceae</taxon>
        <taxon>Phytophthora</taxon>
    </lineage>
</organism>
<gene>
    <name evidence="1" type="ORF">F444_22713</name>
</gene>
<evidence type="ECO:0000313" key="1">
    <source>
        <dbReference type="EMBL" id="ETO58911.1"/>
    </source>
</evidence>
<sequence>MLTIIACPRVIVSIQIAITIPSVSTACCKFLKRFLRYHNNNVLDKERESEERGFFDASTLNALAREAADLDYTQLKGAGVERFFKTVAKNYNPYNVPIPDDYTKLRQLYRSWYYNHYVLKREALGLSL</sequence>
<evidence type="ECO:0008006" key="3">
    <source>
        <dbReference type="Google" id="ProtNLM"/>
    </source>
</evidence>
<evidence type="ECO:0000313" key="2">
    <source>
        <dbReference type="Proteomes" id="UP000028582"/>
    </source>
</evidence>
<name>A0A080YX00_PHYNI</name>
<protein>
    <recommendedName>
        <fullName evidence="3">RxLR effector protein</fullName>
    </recommendedName>
</protein>
<accession>A0A080YX00</accession>
<dbReference type="Proteomes" id="UP000028582">
    <property type="component" value="Unassembled WGS sequence"/>
</dbReference>
<dbReference type="OrthoDB" id="126025at2759"/>
<dbReference type="AlphaFoldDB" id="A0A080YX00"/>
<dbReference type="EMBL" id="ANJA01004624">
    <property type="protein sequence ID" value="ETO58911.1"/>
    <property type="molecule type" value="Genomic_DNA"/>
</dbReference>
<comment type="caution">
    <text evidence="1">The sequence shown here is derived from an EMBL/GenBank/DDBJ whole genome shotgun (WGS) entry which is preliminary data.</text>
</comment>
<reference evidence="1 2" key="1">
    <citation type="submission" date="2013-11" db="EMBL/GenBank/DDBJ databases">
        <title>The Genome Sequence of Phytophthora parasitica P1976.</title>
        <authorList>
            <consortium name="The Broad Institute Genomics Platform"/>
            <person name="Russ C."/>
            <person name="Tyler B."/>
            <person name="Panabieres F."/>
            <person name="Shan W."/>
            <person name="Tripathy S."/>
            <person name="Grunwald N."/>
            <person name="Machado M."/>
            <person name="Johnson C.S."/>
            <person name="Walker B."/>
            <person name="Young S."/>
            <person name="Zeng Q."/>
            <person name="Gargeya S."/>
            <person name="Fitzgerald M."/>
            <person name="Haas B."/>
            <person name="Abouelleil A."/>
            <person name="Allen A.W."/>
            <person name="Alvarado L."/>
            <person name="Arachchi H.M."/>
            <person name="Berlin A.M."/>
            <person name="Chapman S.B."/>
            <person name="Gainer-Dewar J."/>
            <person name="Goldberg J."/>
            <person name="Griggs A."/>
            <person name="Gujja S."/>
            <person name="Hansen M."/>
            <person name="Howarth C."/>
            <person name="Imamovic A."/>
            <person name="Ireland A."/>
            <person name="Larimer J."/>
            <person name="McCowan C."/>
            <person name="Murphy C."/>
            <person name="Pearson M."/>
            <person name="Poon T.W."/>
            <person name="Priest M."/>
            <person name="Roberts A."/>
            <person name="Saif S."/>
            <person name="Shea T."/>
            <person name="Sisk P."/>
            <person name="Sykes S."/>
            <person name="Wortman J."/>
            <person name="Nusbaum C."/>
            <person name="Birren B."/>
        </authorList>
    </citation>
    <scope>NUCLEOTIDE SEQUENCE [LARGE SCALE GENOMIC DNA]</scope>
    <source>
        <strain evidence="1 2">P1976</strain>
    </source>
</reference>